<evidence type="ECO:0000313" key="5">
    <source>
        <dbReference type="EMBL" id="QNO13864.1"/>
    </source>
</evidence>
<feature type="signal peptide" evidence="3">
    <location>
        <begin position="1"/>
        <end position="20"/>
    </location>
</feature>
<dbReference type="Gene3D" id="3.40.50.1980">
    <property type="entry name" value="Nitrogenase molybdenum iron protein domain"/>
    <property type="match status" value="2"/>
</dbReference>
<dbReference type="AlphaFoldDB" id="A0A7G9W5A2"/>
<evidence type="ECO:0000313" key="6">
    <source>
        <dbReference type="Proteomes" id="UP000516160"/>
    </source>
</evidence>
<gene>
    <name evidence="5" type="ORF">HYG86_03320</name>
</gene>
<accession>A0A7G9W5A2</accession>
<reference evidence="5 6" key="1">
    <citation type="submission" date="2020-07" db="EMBL/GenBank/DDBJ databases">
        <title>Alkalicella. sp. LB2 genome.</title>
        <authorList>
            <person name="Postec A."/>
            <person name="Quemeneur M."/>
        </authorList>
    </citation>
    <scope>NUCLEOTIDE SEQUENCE [LARGE SCALE GENOMIC DNA]</scope>
    <source>
        <strain evidence="5 6">LB2</strain>
    </source>
</reference>
<dbReference type="PANTHER" id="PTHR30535:SF34">
    <property type="entry name" value="MOLYBDATE-BINDING PROTEIN MOLA"/>
    <property type="match status" value="1"/>
</dbReference>
<feature type="chain" id="PRO_5038357430" evidence="3">
    <location>
        <begin position="21"/>
        <end position="309"/>
    </location>
</feature>
<dbReference type="SUPFAM" id="SSF53807">
    <property type="entry name" value="Helical backbone' metal receptor"/>
    <property type="match status" value="1"/>
</dbReference>
<evidence type="ECO:0000259" key="4">
    <source>
        <dbReference type="PROSITE" id="PS50983"/>
    </source>
</evidence>
<name>A0A7G9W5A2_ALKCA</name>
<dbReference type="KEGG" id="acae:HYG86_03320"/>
<dbReference type="GO" id="GO:0071281">
    <property type="term" value="P:cellular response to iron ion"/>
    <property type="evidence" value="ECO:0007669"/>
    <property type="project" value="TreeGrafter"/>
</dbReference>
<proteinExistence type="inferred from homology"/>
<dbReference type="Proteomes" id="UP000516160">
    <property type="component" value="Chromosome"/>
</dbReference>
<dbReference type="Pfam" id="PF01497">
    <property type="entry name" value="Peripla_BP_2"/>
    <property type="match status" value="1"/>
</dbReference>
<keyword evidence="6" id="KW-1185">Reference proteome</keyword>
<dbReference type="InterPro" id="IPR002491">
    <property type="entry name" value="ABC_transptr_periplasmic_BD"/>
</dbReference>
<comment type="similarity">
    <text evidence="1">Belongs to the bacterial solute-binding protein 8 family.</text>
</comment>
<organism evidence="5 6">
    <name type="scientific">Alkalicella caledoniensis</name>
    <dbReference type="NCBI Taxonomy" id="2731377"/>
    <lineage>
        <taxon>Bacteria</taxon>
        <taxon>Bacillati</taxon>
        <taxon>Bacillota</taxon>
        <taxon>Clostridia</taxon>
        <taxon>Eubacteriales</taxon>
        <taxon>Proteinivoracaceae</taxon>
        <taxon>Alkalicella</taxon>
    </lineage>
</organism>
<dbReference type="PANTHER" id="PTHR30535">
    <property type="entry name" value="VITAMIN B12-BINDING PROTEIN"/>
    <property type="match status" value="1"/>
</dbReference>
<evidence type="ECO:0000256" key="1">
    <source>
        <dbReference type="ARBA" id="ARBA00008814"/>
    </source>
</evidence>
<dbReference type="CDD" id="cd01143">
    <property type="entry name" value="YvrC"/>
    <property type="match status" value="1"/>
</dbReference>
<dbReference type="RefSeq" id="WP_213167527.1">
    <property type="nucleotide sequence ID" value="NZ_CP058559.1"/>
</dbReference>
<dbReference type="PROSITE" id="PS51257">
    <property type="entry name" value="PROKAR_LIPOPROTEIN"/>
    <property type="match status" value="1"/>
</dbReference>
<dbReference type="InterPro" id="IPR050902">
    <property type="entry name" value="ABC_Transporter_SBP"/>
</dbReference>
<dbReference type="PROSITE" id="PS50983">
    <property type="entry name" value="FE_B12_PBP"/>
    <property type="match status" value="1"/>
</dbReference>
<keyword evidence="2 3" id="KW-0732">Signal</keyword>
<dbReference type="InterPro" id="IPR054828">
    <property type="entry name" value="Vit_B12_bind_prot"/>
</dbReference>
<evidence type="ECO:0000256" key="3">
    <source>
        <dbReference type="SAM" id="SignalP"/>
    </source>
</evidence>
<sequence length="309" mass="34458">MFRKLLSLFMVMSLMLFVVVGCTSQEKDEDPDVVEGTDFPFSIKDSYGQELTFESKPERVISVAPSITETIFALGQQEVLVGRTDFCDYPADVSAIDSVGTLREPNIEKIIELEPDLVVASTHFSEDVYDKLESLGIKVILLNPQNSFEGVYEVISKLGQILDVNEQATNMINEMKDLVNSVEEKIKDQEKPTVYYVVGYGEYGDYTAGGGTFISEMIAMASGINIADDMEGWSYSLEKLVEHDPQIMIVSKYNNVIDGIKEANGYQDLTAIIEGNVFEIDNNLLDRQGPRLAKGFEELAKIIHPDAFK</sequence>
<evidence type="ECO:0000256" key="2">
    <source>
        <dbReference type="ARBA" id="ARBA00022729"/>
    </source>
</evidence>
<protein>
    <submittedName>
        <fullName evidence="5">ABC transporter substrate-binding protein</fullName>
    </submittedName>
</protein>
<dbReference type="EMBL" id="CP058559">
    <property type="protein sequence ID" value="QNO13864.1"/>
    <property type="molecule type" value="Genomic_DNA"/>
</dbReference>
<feature type="domain" description="Fe/B12 periplasmic-binding" evidence="4">
    <location>
        <begin position="59"/>
        <end position="307"/>
    </location>
</feature>
<dbReference type="NCBIfam" id="NF038402">
    <property type="entry name" value="TroA_like"/>
    <property type="match status" value="1"/>
</dbReference>